<keyword evidence="2 5" id="KW-0812">Transmembrane</keyword>
<feature type="non-terminal residue" evidence="6">
    <location>
        <position position="166"/>
    </location>
</feature>
<evidence type="ECO:0000313" key="7">
    <source>
        <dbReference type="Proteomes" id="UP000298061"/>
    </source>
</evidence>
<evidence type="ECO:0000256" key="4">
    <source>
        <dbReference type="ARBA" id="ARBA00023136"/>
    </source>
</evidence>
<dbReference type="EMBL" id="SFCI01001369">
    <property type="protein sequence ID" value="TFY75963.1"/>
    <property type="molecule type" value="Genomic_DNA"/>
</dbReference>
<dbReference type="Pfam" id="PF03619">
    <property type="entry name" value="Solute_trans_a"/>
    <property type="match status" value="1"/>
</dbReference>
<dbReference type="OrthoDB" id="5348404at2759"/>
<dbReference type="GO" id="GO:0016020">
    <property type="term" value="C:membrane"/>
    <property type="evidence" value="ECO:0007669"/>
    <property type="project" value="UniProtKB-SubCell"/>
</dbReference>
<feature type="transmembrane region" description="Helical" evidence="5">
    <location>
        <begin position="57"/>
        <end position="76"/>
    </location>
</feature>
<evidence type="ECO:0008006" key="8">
    <source>
        <dbReference type="Google" id="ProtNLM"/>
    </source>
</evidence>
<dbReference type="STRING" id="135208.A0A4Y9ZPL6"/>
<accession>A0A4Y9ZPL6</accession>
<feature type="transmembrane region" description="Helical" evidence="5">
    <location>
        <begin position="20"/>
        <end position="45"/>
    </location>
</feature>
<keyword evidence="7" id="KW-1185">Reference proteome</keyword>
<gene>
    <name evidence="6" type="ORF">EWM64_g8047</name>
</gene>
<dbReference type="AlphaFoldDB" id="A0A4Y9ZPL6"/>
<evidence type="ECO:0000313" key="6">
    <source>
        <dbReference type="EMBL" id="TFY75963.1"/>
    </source>
</evidence>
<evidence type="ECO:0000256" key="5">
    <source>
        <dbReference type="SAM" id="Phobius"/>
    </source>
</evidence>
<name>A0A4Y9ZPL6_9AGAM</name>
<evidence type="ECO:0000256" key="2">
    <source>
        <dbReference type="ARBA" id="ARBA00022692"/>
    </source>
</evidence>
<evidence type="ECO:0000256" key="1">
    <source>
        <dbReference type="ARBA" id="ARBA00004141"/>
    </source>
</evidence>
<comment type="caution">
    <text evidence="6">The sequence shown here is derived from an EMBL/GenBank/DDBJ whole genome shotgun (WGS) entry which is preliminary data.</text>
</comment>
<protein>
    <recommendedName>
        <fullName evidence="8">DUF300-domain-containing protein</fullName>
    </recommendedName>
</protein>
<dbReference type="PANTHER" id="PTHR23423">
    <property type="entry name" value="ORGANIC SOLUTE TRANSPORTER-RELATED"/>
    <property type="match status" value="1"/>
</dbReference>
<evidence type="ECO:0000256" key="3">
    <source>
        <dbReference type="ARBA" id="ARBA00022989"/>
    </source>
</evidence>
<proteinExistence type="predicted"/>
<keyword evidence="4 5" id="KW-0472">Membrane</keyword>
<reference evidence="6 7" key="1">
    <citation type="submission" date="2019-02" db="EMBL/GenBank/DDBJ databases">
        <title>Genome sequencing of the rare red list fungi Hericium alpestre (H. flagellum).</title>
        <authorList>
            <person name="Buettner E."/>
            <person name="Kellner H."/>
        </authorList>
    </citation>
    <scope>NUCLEOTIDE SEQUENCE [LARGE SCALE GENOMIC DNA]</scope>
    <source>
        <strain evidence="6 7">DSM 108284</strain>
    </source>
</reference>
<keyword evidence="3 5" id="KW-1133">Transmembrane helix</keyword>
<dbReference type="Proteomes" id="UP000298061">
    <property type="component" value="Unassembled WGS sequence"/>
</dbReference>
<organism evidence="6 7">
    <name type="scientific">Hericium alpestre</name>
    <dbReference type="NCBI Taxonomy" id="135208"/>
    <lineage>
        <taxon>Eukaryota</taxon>
        <taxon>Fungi</taxon>
        <taxon>Dikarya</taxon>
        <taxon>Basidiomycota</taxon>
        <taxon>Agaricomycotina</taxon>
        <taxon>Agaricomycetes</taxon>
        <taxon>Russulales</taxon>
        <taxon>Hericiaceae</taxon>
        <taxon>Hericium</taxon>
    </lineage>
</organism>
<dbReference type="InterPro" id="IPR005178">
    <property type="entry name" value="Ostalpha/TMEM184C"/>
</dbReference>
<comment type="subcellular location">
    <subcellularLocation>
        <location evidence="1">Membrane</location>
        <topology evidence="1">Multi-pass membrane protein</topology>
    </subcellularLocation>
</comment>
<sequence length="166" mass="19015">MFWLCINDDLKPFRPMPKFLCVKGILFFSFWQSIAISILVSAGAIKQLGPYADKEHISLALTDTLICLEMPIFAFAHMYAFSHRDYVDPHVSFAGRMPMFYAIRDAFGIKDVVEDTKATLFGKGMDYREFEPSEGHIHQGLGRERRIRAGLRYSKGGKGKYWLPQP</sequence>